<proteinExistence type="inferred from homology"/>
<evidence type="ECO:0000256" key="7">
    <source>
        <dbReference type="RuleBase" id="RU366025"/>
    </source>
</evidence>
<dbReference type="InterPro" id="IPR050164">
    <property type="entry name" value="Peptidase_C19"/>
</dbReference>
<organism evidence="9">
    <name type="scientific">Mesocestoides corti</name>
    <name type="common">Flatworm</name>
    <dbReference type="NCBI Taxonomy" id="53468"/>
    <lineage>
        <taxon>Eukaryota</taxon>
        <taxon>Metazoa</taxon>
        <taxon>Spiralia</taxon>
        <taxon>Lophotrochozoa</taxon>
        <taxon>Platyhelminthes</taxon>
        <taxon>Cestoda</taxon>
        <taxon>Eucestoda</taxon>
        <taxon>Cyclophyllidea</taxon>
        <taxon>Mesocestoididae</taxon>
        <taxon>Mesocestoides</taxon>
    </lineage>
</organism>
<dbReference type="PANTHER" id="PTHR24006">
    <property type="entry name" value="UBIQUITIN CARBOXYL-TERMINAL HYDROLASE"/>
    <property type="match status" value="1"/>
</dbReference>
<keyword evidence="4 7" id="KW-0833">Ubl conjugation pathway</keyword>
<dbReference type="SUPFAM" id="SSF54001">
    <property type="entry name" value="Cysteine proteinases"/>
    <property type="match status" value="1"/>
</dbReference>
<dbReference type="Gene3D" id="3.90.70.10">
    <property type="entry name" value="Cysteine proteinases"/>
    <property type="match status" value="1"/>
</dbReference>
<dbReference type="EC" id="3.4.19.12" evidence="7"/>
<dbReference type="PROSITE" id="PS00972">
    <property type="entry name" value="USP_1"/>
    <property type="match status" value="1"/>
</dbReference>
<dbReference type="InterPro" id="IPR028889">
    <property type="entry name" value="USP"/>
</dbReference>
<dbReference type="PROSITE" id="PS50235">
    <property type="entry name" value="USP_3"/>
    <property type="match status" value="1"/>
</dbReference>
<evidence type="ECO:0000256" key="3">
    <source>
        <dbReference type="ARBA" id="ARBA00022670"/>
    </source>
</evidence>
<dbReference type="GO" id="GO:0005634">
    <property type="term" value="C:nucleus"/>
    <property type="evidence" value="ECO:0007669"/>
    <property type="project" value="TreeGrafter"/>
</dbReference>
<sequence>MDSILTGILQSQFDEDVKLTVVTKIAAAIRNESSKCSKINALLHVCLLNLCNENISPRLFTALSALSGTLFEMKSVDLPSFFLNDFVPHGDVQKLCFRLPESSVTPITAIYWPDVCAAWEALERAMKSSANELNFPLHLSKIVSVQLPLNASQVNLLETALKRFVSNPPLASDFTKEDVTNTVNFLANFGFIFRTSSSDPAAFVSLSNVLSCAVFLLASHVDCASDSSPESFASNLVFVSAKPFILDPSPVLHPPLAALVVRLEEICSCGSSTHERILLSCIRDLAREFADVATLKQSILRFVAWSQWSVGQGSTDLWVIGILSEFGRISKGIECSNESLFNELLVPMLEKVLEVLSIVKYTSGPLMNLLAFVLIVSVLMGFSEEVGRRCGELVSFLRCLLSSNSTEQEHTALAFAQIGTLLRIALRSFQESNTMKPDKLFKVFDLISRRFPCPSDRFCVKLLEKYSWKSLTNAGGAAGFRIRDVWTSWKDSSKQTSHLQLTMGVAAPKPIANLPGLRNKGNTCYANAALQLLFHCPDFREALLSQSNTSISSTRNADSLQSVNEQKPFGELHKTLLELFYMLSSGKAEVARDPSAVLTLSRPPHFVHGEPQDSAEYLNHLLDCLHEEELKAAASTSSDFRPSSSIVRRLFGGTLSRRTICAACQHVSSAELEDFICLFLPMDSDHSVGADSSRDRDPDLASLVRAHFSRPEQVTDAGDCEVCGNKGSGTRERRLSIRHLSPNVLICLNLFTYDHATQTCHKIMQRVRINEQLSVQIARNPTIVGNHKLADEEDVANEFVLFQLRGMIIHHGLSLGCGHYTCVTRVGPRWVSFDDGTSKFTSLDAVQREQFATPYLLLYSRAF</sequence>
<evidence type="ECO:0000256" key="6">
    <source>
        <dbReference type="ARBA" id="ARBA00022807"/>
    </source>
</evidence>
<dbReference type="PROSITE" id="PS00973">
    <property type="entry name" value="USP_2"/>
    <property type="match status" value="1"/>
</dbReference>
<keyword evidence="5 7" id="KW-0378">Hydrolase</keyword>
<name>A0A5K3EG05_MESCO</name>
<dbReference type="InterPro" id="IPR018200">
    <property type="entry name" value="USP_CS"/>
</dbReference>
<evidence type="ECO:0000256" key="1">
    <source>
        <dbReference type="ARBA" id="ARBA00000707"/>
    </source>
</evidence>
<dbReference type="Pfam" id="PF00443">
    <property type="entry name" value="UCH"/>
    <property type="match status" value="1"/>
</dbReference>
<feature type="domain" description="USP" evidence="8">
    <location>
        <begin position="515"/>
        <end position="862"/>
    </location>
</feature>
<protein>
    <recommendedName>
        <fullName evidence="7">Ubiquitin carboxyl-terminal hydrolase</fullName>
        <ecNumber evidence="7">3.4.19.12</ecNumber>
    </recommendedName>
</protein>
<dbReference type="GO" id="GO:0004843">
    <property type="term" value="F:cysteine-type deubiquitinase activity"/>
    <property type="evidence" value="ECO:0007669"/>
    <property type="project" value="UniProtKB-UniRule"/>
</dbReference>
<evidence type="ECO:0000256" key="4">
    <source>
        <dbReference type="ARBA" id="ARBA00022786"/>
    </source>
</evidence>
<evidence type="ECO:0000313" key="9">
    <source>
        <dbReference type="WBParaSite" id="MCU_000251-RA"/>
    </source>
</evidence>
<comment type="catalytic activity">
    <reaction evidence="1 7">
        <text>Thiol-dependent hydrolysis of ester, thioester, amide, peptide and isopeptide bonds formed by the C-terminal Gly of ubiquitin (a 76-residue protein attached to proteins as an intracellular targeting signal).</text>
        <dbReference type="EC" id="3.4.19.12"/>
    </reaction>
</comment>
<dbReference type="GO" id="GO:0006508">
    <property type="term" value="P:proteolysis"/>
    <property type="evidence" value="ECO:0007669"/>
    <property type="project" value="UniProtKB-KW"/>
</dbReference>
<dbReference type="WBParaSite" id="MCU_000251-RA">
    <property type="protein sequence ID" value="MCU_000251-RA"/>
    <property type="gene ID" value="MCU_000251"/>
</dbReference>
<evidence type="ECO:0000259" key="8">
    <source>
        <dbReference type="PROSITE" id="PS50235"/>
    </source>
</evidence>
<comment type="similarity">
    <text evidence="2">Belongs to the peptidase C19 family. USP10 subfamily.</text>
</comment>
<dbReference type="CDD" id="cd02257">
    <property type="entry name" value="Peptidase_C19"/>
    <property type="match status" value="1"/>
</dbReference>
<keyword evidence="3 7" id="KW-0645">Protease</keyword>
<dbReference type="AlphaFoldDB" id="A0A5K3EG05"/>
<evidence type="ECO:0000256" key="2">
    <source>
        <dbReference type="ARBA" id="ARBA00005427"/>
    </source>
</evidence>
<dbReference type="PANTHER" id="PTHR24006:SF687">
    <property type="entry name" value="UBIQUITIN CARBOXYL-TERMINAL HYDROLASE 10"/>
    <property type="match status" value="1"/>
</dbReference>
<keyword evidence="6 7" id="KW-0788">Thiol protease</keyword>
<accession>A0A5K3EG05</accession>
<evidence type="ECO:0000256" key="5">
    <source>
        <dbReference type="ARBA" id="ARBA00022801"/>
    </source>
</evidence>
<reference evidence="9" key="1">
    <citation type="submission" date="2019-11" db="UniProtKB">
        <authorList>
            <consortium name="WormBaseParasite"/>
        </authorList>
    </citation>
    <scope>IDENTIFICATION</scope>
</reference>
<dbReference type="InterPro" id="IPR001394">
    <property type="entry name" value="Peptidase_C19_UCH"/>
</dbReference>
<dbReference type="InterPro" id="IPR038765">
    <property type="entry name" value="Papain-like_cys_pep_sf"/>
</dbReference>
<dbReference type="GO" id="GO:0016579">
    <property type="term" value="P:protein deubiquitination"/>
    <property type="evidence" value="ECO:0007669"/>
    <property type="project" value="InterPro"/>
</dbReference>
<dbReference type="GO" id="GO:0005829">
    <property type="term" value="C:cytosol"/>
    <property type="evidence" value="ECO:0007669"/>
    <property type="project" value="TreeGrafter"/>
</dbReference>